<evidence type="ECO:0000313" key="12">
    <source>
        <dbReference type="EMBL" id="AHA74802.1"/>
    </source>
</evidence>
<dbReference type="Proteomes" id="UP000018566">
    <property type="component" value="Chromosome"/>
</dbReference>
<comment type="catalytic activity">
    <reaction evidence="10">
        <text>ATP + H2O = ADP + phosphate + H(+)</text>
        <dbReference type="Rhea" id="RHEA:13065"/>
        <dbReference type="ChEBI" id="CHEBI:15377"/>
        <dbReference type="ChEBI" id="CHEBI:15378"/>
        <dbReference type="ChEBI" id="CHEBI:30616"/>
        <dbReference type="ChEBI" id="CHEBI:43474"/>
        <dbReference type="ChEBI" id="CHEBI:456216"/>
        <dbReference type="EC" id="5.6.2.3"/>
    </reaction>
</comment>
<evidence type="ECO:0000313" key="13">
    <source>
        <dbReference type="Proteomes" id="UP000018566"/>
    </source>
</evidence>
<feature type="domain" description="SF4 helicase" evidence="11">
    <location>
        <begin position="164"/>
        <end position="433"/>
    </location>
</feature>
<dbReference type="GO" id="GO:0005829">
    <property type="term" value="C:cytosol"/>
    <property type="evidence" value="ECO:0007669"/>
    <property type="project" value="TreeGrafter"/>
</dbReference>
<protein>
    <recommendedName>
        <fullName evidence="9">DNA 5'-3' helicase</fullName>
        <ecNumber evidence="9">5.6.2.3</ecNumber>
    </recommendedName>
</protein>
<dbReference type="Pfam" id="PF03796">
    <property type="entry name" value="DnaB_C"/>
    <property type="match status" value="1"/>
</dbReference>
<organism evidence="12 13">
    <name type="scientific">Bacillus thuringiensis YBT-1518</name>
    <dbReference type="NCBI Taxonomy" id="529122"/>
    <lineage>
        <taxon>Bacteria</taxon>
        <taxon>Bacillati</taxon>
        <taxon>Bacillota</taxon>
        <taxon>Bacilli</taxon>
        <taxon>Bacillales</taxon>
        <taxon>Bacillaceae</taxon>
        <taxon>Bacillus</taxon>
        <taxon>Bacillus cereus group</taxon>
    </lineage>
</organism>
<dbReference type="KEGG" id="bthu:YBT1518_28495"/>
<name>A0A9W3KK55_BACTU</name>
<dbReference type="SUPFAM" id="SSF48024">
    <property type="entry name" value="N-terminal domain of DnaB helicase"/>
    <property type="match status" value="1"/>
</dbReference>
<keyword evidence="5 12" id="KW-0347">Helicase</keyword>
<keyword evidence="7" id="KW-0238">DNA-binding</keyword>
<evidence type="ECO:0000256" key="2">
    <source>
        <dbReference type="ARBA" id="ARBA00022705"/>
    </source>
</evidence>
<evidence type="ECO:0000256" key="10">
    <source>
        <dbReference type="ARBA" id="ARBA00048954"/>
    </source>
</evidence>
<dbReference type="InterPro" id="IPR036185">
    <property type="entry name" value="DNA_heli_DnaB-like_N_sf"/>
</dbReference>
<keyword evidence="4" id="KW-0378">Hydrolase</keyword>
<dbReference type="GO" id="GO:0043139">
    <property type="term" value="F:5'-3' DNA helicase activity"/>
    <property type="evidence" value="ECO:0007669"/>
    <property type="project" value="UniProtKB-EC"/>
</dbReference>
<comment type="similarity">
    <text evidence="1">Belongs to the helicase family. DnaB subfamily.</text>
</comment>
<keyword evidence="2" id="KW-0235">DNA replication</keyword>
<keyword evidence="6" id="KW-0067">ATP-binding</keyword>
<dbReference type="PANTHER" id="PTHR30153:SF2">
    <property type="entry name" value="REPLICATIVE DNA HELICASE"/>
    <property type="match status" value="1"/>
</dbReference>
<dbReference type="Gene3D" id="1.10.860.10">
    <property type="entry name" value="DNAb Helicase, Chain A"/>
    <property type="match status" value="1"/>
</dbReference>
<reference evidence="12 13" key="1">
    <citation type="submission" date="2013-05" db="EMBL/GenBank/DDBJ databases">
        <title>Complete genome sequence of Bacillus thuringiensis YBT-1518, a typical strain with high toxicity to nematode.</title>
        <authorList>
            <person name="Wang P."/>
            <person name="Zhang C."/>
            <person name="Guo M."/>
            <person name="Guo S."/>
            <person name="Zhu Y."/>
            <person name="Zheng J."/>
            <person name="Zhu L."/>
            <person name="Ruan L."/>
            <person name="Peng D."/>
            <person name="Sun M."/>
        </authorList>
    </citation>
    <scope>NUCLEOTIDE SEQUENCE [LARGE SCALE GENOMIC DNA]</scope>
    <source>
        <strain evidence="12 13">YBT-1518</strain>
    </source>
</reference>
<keyword evidence="8" id="KW-0413">Isomerase</keyword>
<dbReference type="AlphaFoldDB" id="A0A9W3KK55"/>
<dbReference type="InterPro" id="IPR007693">
    <property type="entry name" value="DNA_helicase_DnaB-like_N"/>
</dbReference>
<evidence type="ECO:0000256" key="1">
    <source>
        <dbReference type="ARBA" id="ARBA00008428"/>
    </source>
</evidence>
<dbReference type="GO" id="GO:0005524">
    <property type="term" value="F:ATP binding"/>
    <property type="evidence" value="ECO:0007669"/>
    <property type="project" value="UniProtKB-KW"/>
</dbReference>
<dbReference type="GO" id="GO:0006260">
    <property type="term" value="P:DNA replication"/>
    <property type="evidence" value="ECO:0007669"/>
    <property type="project" value="UniProtKB-KW"/>
</dbReference>
<dbReference type="RefSeq" id="WP_023523413.1">
    <property type="nucleotide sequence ID" value="NC_022873.1"/>
</dbReference>
<dbReference type="InterPro" id="IPR027417">
    <property type="entry name" value="P-loop_NTPase"/>
</dbReference>
<evidence type="ECO:0000259" key="11">
    <source>
        <dbReference type="PROSITE" id="PS51199"/>
    </source>
</evidence>
<evidence type="ECO:0000256" key="6">
    <source>
        <dbReference type="ARBA" id="ARBA00022840"/>
    </source>
</evidence>
<evidence type="ECO:0000256" key="8">
    <source>
        <dbReference type="ARBA" id="ARBA00023235"/>
    </source>
</evidence>
<evidence type="ECO:0000256" key="3">
    <source>
        <dbReference type="ARBA" id="ARBA00022741"/>
    </source>
</evidence>
<dbReference type="PANTHER" id="PTHR30153">
    <property type="entry name" value="REPLICATIVE DNA HELICASE DNAB"/>
    <property type="match status" value="1"/>
</dbReference>
<accession>A0A9W3KK55</accession>
<evidence type="ECO:0000256" key="9">
    <source>
        <dbReference type="ARBA" id="ARBA00044969"/>
    </source>
</evidence>
<dbReference type="EC" id="5.6.2.3" evidence="9"/>
<sequence>MEKYQRYAENELYVLGCLMKDNTLFEEVRLMAKHLIHVQHNQLFQAMMELWQEEKPVNDMSLSKLSEKRIKAFGGVGKIYECQRQAPTLHNFSFIQQKMIEFMAVEDMLFDIQEFQQRTVDRHTLKDLNEFVTKVNQIQITTVQPQLSFQNQLQQRVEEHSNMQASGLSGTHTGYTNLNQFTDGWQATDLIVVAARPSVGKTAFTLDSIRKGAKADPKQYMGTFFSCEMIASKVIDRWIAAEGRLPVNELSNPNKFFGNDDKKWRKYQQATGELANLPINIREEKHIHEIRAVIWKTVKEHPEKKHLFVIDHLGHIKTDETFANNHLKFTHIINELKDIQKTVKQPIILIAQLNRAVEGKMDKRPCMADIRESGSIEEVADVIIFPHREAYFDKEKRETEEIHETELIIAKNRNGAVGTLKLNFVKRTNEFVE</sequence>
<keyword evidence="3" id="KW-0547">Nucleotide-binding</keyword>
<evidence type="ECO:0000256" key="4">
    <source>
        <dbReference type="ARBA" id="ARBA00022801"/>
    </source>
</evidence>
<dbReference type="EMBL" id="CP005935">
    <property type="protein sequence ID" value="AHA74802.1"/>
    <property type="molecule type" value="Genomic_DNA"/>
</dbReference>
<dbReference type="InterPro" id="IPR016136">
    <property type="entry name" value="DNA_helicase_N/primase_C"/>
</dbReference>
<evidence type="ECO:0000256" key="7">
    <source>
        <dbReference type="ARBA" id="ARBA00023125"/>
    </source>
</evidence>
<dbReference type="GO" id="GO:0016787">
    <property type="term" value="F:hydrolase activity"/>
    <property type="evidence" value="ECO:0007669"/>
    <property type="project" value="UniProtKB-KW"/>
</dbReference>
<dbReference type="Gene3D" id="3.40.50.300">
    <property type="entry name" value="P-loop containing nucleotide triphosphate hydrolases"/>
    <property type="match status" value="1"/>
</dbReference>
<evidence type="ECO:0000256" key="5">
    <source>
        <dbReference type="ARBA" id="ARBA00022806"/>
    </source>
</evidence>
<gene>
    <name evidence="12" type="ORF">YBT1518_28495</name>
</gene>
<dbReference type="PROSITE" id="PS51199">
    <property type="entry name" value="SF4_HELICASE"/>
    <property type="match status" value="1"/>
</dbReference>
<proteinExistence type="inferred from homology"/>
<dbReference type="Pfam" id="PF00772">
    <property type="entry name" value="DnaB"/>
    <property type="match status" value="1"/>
</dbReference>
<dbReference type="SUPFAM" id="SSF52540">
    <property type="entry name" value="P-loop containing nucleoside triphosphate hydrolases"/>
    <property type="match status" value="1"/>
</dbReference>
<dbReference type="GO" id="GO:0003677">
    <property type="term" value="F:DNA binding"/>
    <property type="evidence" value="ECO:0007669"/>
    <property type="project" value="UniProtKB-KW"/>
</dbReference>
<dbReference type="InterPro" id="IPR007694">
    <property type="entry name" value="DNA_helicase_DnaB-like_C"/>
</dbReference>